<dbReference type="Pfam" id="PF13639">
    <property type="entry name" value="zf-RING_2"/>
    <property type="match status" value="1"/>
</dbReference>
<dbReference type="GO" id="GO:0008270">
    <property type="term" value="F:zinc ion binding"/>
    <property type="evidence" value="ECO:0007669"/>
    <property type="project" value="UniProtKB-KW"/>
</dbReference>
<comment type="caution">
    <text evidence="11">The sequence shown here is derived from an EMBL/GenBank/DDBJ whole genome shotgun (WGS) entry which is preliminary data.</text>
</comment>
<dbReference type="SMART" id="SM00184">
    <property type="entry name" value="RING"/>
    <property type="match status" value="1"/>
</dbReference>
<evidence type="ECO:0000256" key="5">
    <source>
        <dbReference type="ARBA" id="ARBA00022833"/>
    </source>
</evidence>
<dbReference type="OrthoDB" id="8062037at2759"/>
<dbReference type="AlphaFoldDB" id="A0A3A2ZKZ7"/>
<dbReference type="InterPro" id="IPR001841">
    <property type="entry name" value="Znf_RING"/>
</dbReference>
<evidence type="ECO:0000259" key="10">
    <source>
        <dbReference type="PROSITE" id="PS50089"/>
    </source>
</evidence>
<evidence type="ECO:0000256" key="6">
    <source>
        <dbReference type="ARBA" id="ARBA00022989"/>
    </source>
</evidence>
<keyword evidence="6 9" id="KW-1133">Transmembrane helix</keyword>
<protein>
    <submittedName>
        <fullName evidence="11">RING finger domain protein</fullName>
    </submittedName>
</protein>
<reference evidence="12" key="1">
    <citation type="submission" date="2017-02" db="EMBL/GenBank/DDBJ databases">
        <authorList>
            <person name="Tafer H."/>
            <person name="Lopandic K."/>
        </authorList>
    </citation>
    <scope>NUCLEOTIDE SEQUENCE [LARGE SCALE GENOMIC DNA]</scope>
    <source>
        <strain evidence="12">CBS 366.77</strain>
    </source>
</reference>
<keyword evidence="5" id="KW-0862">Zinc</keyword>
<keyword evidence="3" id="KW-0479">Metal-binding</keyword>
<evidence type="ECO:0000256" key="3">
    <source>
        <dbReference type="ARBA" id="ARBA00022723"/>
    </source>
</evidence>
<keyword evidence="12" id="KW-1185">Reference proteome</keyword>
<dbReference type="Proteomes" id="UP000266188">
    <property type="component" value="Unassembled WGS sequence"/>
</dbReference>
<evidence type="ECO:0000313" key="12">
    <source>
        <dbReference type="Proteomes" id="UP000266188"/>
    </source>
</evidence>
<organism evidence="11 12">
    <name type="scientific">Aspergillus sclerotialis</name>
    <dbReference type="NCBI Taxonomy" id="2070753"/>
    <lineage>
        <taxon>Eukaryota</taxon>
        <taxon>Fungi</taxon>
        <taxon>Dikarya</taxon>
        <taxon>Ascomycota</taxon>
        <taxon>Pezizomycotina</taxon>
        <taxon>Eurotiomycetes</taxon>
        <taxon>Eurotiomycetidae</taxon>
        <taxon>Eurotiales</taxon>
        <taxon>Aspergillaceae</taxon>
        <taxon>Aspergillus</taxon>
        <taxon>Aspergillus subgen. Polypaecilum</taxon>
    </lineage>
</organism>
<dbReference type="EMBL" id="MVGC01000104">
    <property type="protein sequence ID" value="RJE23822.1"/>
    <property type="molecule type" value="Genomic_DNA"/>
</dbReference>
<dbReference type="InterPro" id="IPR013083">
    <property type="entry name" value="Znf_RING/FYVE/PHD"/>
</dbReference>
<keyword evidence="7 9" id="KW-0472">Membrane</keyword>
<keyword evidence="2 9" id="KW-0812">Transmembrane</keyword>
<evidence type="ECO:0000256" key="4">
    <source>
        <dbReference type="ARBA" id="ARBA00022771"/>
    </source>
</evidence>
<evidence type="ECO:0000256" key="9">
    <source>
        <dbReference type="SAM" id="Phobius"/>
    </source>
</evidence>
<evidence type="ECO:0000313" key="11">
    <source>
        <dbReference type="EMBL" id="RJE23822.1"/>
    </source>
</evidence>
<gene>
    <name evidence="11" type="ORF">PHISCL_03853</name>
</gene>
<sequence>MASGTASAPSLTLAVRSFPESGTLVSILVTGTATLKLIKVEATSTTTATADGQTKLSSSTDHANLMSIIWGTVTGLVFIGIIVSVILKSRASPSAGAGATTGASTGAGAGEVTELRETVVPADIIQQMPRYTYPEQPGSLRTDCAICCDDFIPKITQIRELPCGHIFHMHCVDPYLTHHGDRCPLCNFCVRPNEGPSSHLDV</sequence>
<evidence type="ECO:0000256" key="8">
    <source>
        <dbReference type="PROSITE-ProRule" id="PRU00175"/>
    </source>
</evidence>
<dbReference type="PANTHER" id="PTHR46539:SF9">
    <property type="entry name" value="RING-H2 FINGER PROTEIN ATL56"/>
    <property type="match status" value="1"/>
</dbReference>
<feature type="domain" description="RING-type" evidence="10">
    <location>
        <begin position="144"/>
        <end position="187"/>
    </location>
</feature>
<evidence type="ECO:0000256" key="2">
    <source>
        <dbReference type="ARBA" id="ARBA00022692"/>
    </source>
</evidence>
<accession>A0A3A2ZKZ7</accession>
<evidence type="ECO:0000256" key="1">
    <source>
        <dbReference type="ARBA" id="ARBA00004370"/>
    </source>
</evidence>
<evidence type="ECO:0000256" key="7">
    <source>
        <dbReference type="ARBA" id="ARBA00023136"/>
    </source>
</evidence>
<dbReference type="PANTHER" id="PTHR46539">
    <property type="entry name" value="E3 UBIQUITIN-PROTEIN LIGASE ATL42"/>
    <property type="match status" value="1"/>
</dbReference>
<keyword evidence="4 8" id="KW-0863">Zinc-finger</keyword>
<dbReference type="SUPFAM" id="SSF57850">
    <property type="entry name" value="RING/U-box"/>
    <property type="match status" value="1"/>
</dbReference>
<dbReference type="CDD" id="cd16454">
    <property type="entry name" value="RING-H2_PA-TM-RING"/>
    <property type="match status" value="1"/>
</dbReference>
<dbReference type="Gene3D" id="3.30.40.10">
    <property type="entry name" value="Zinc/RING finger domain, C3HC4 (zinc finger)"/>
    <property type="match status" value="1"/>
</dbReference>
<dbReference type="PROSITE" id="PS50089">
    <property type="entry name" value="ZF_RING_2"/>
    <property type="match status" value="1"/>
</dbReference>
<dbReference type="STRING" id="2070753.A0A3A2ZKZ7"/>
<proteinExistence type="predicted"/>
<comment type="subcellular location">
    <subcellularLocation>
        <location evidence="1">Membrane</location>
    </subcellularLocation>
</comment>
<feature type="transmembrane region" description="Helical" evidence="9">
    <location>
        <begin position="65"/>
        <end position="87"/>
    </location>
</feature>
<name>A0A3A2ZKZ7_9EURO</name>
<dbReference type="GO" id="GO:0016020">
    <property type="term" value="C:membrane"/>
    <property type="evidence" value="ECO:0007669"/>
    <property type="project" value="UniProtKB-SubCell"/>
</dbReference>